<dbReference type="Pfam" id="PF02120">
    <property type="entry name" value="Flg_hook"/>
    <property type="match status" value="1"/>
</dbReference>
<feature type="compositionally biased region" description="Low complexity" evidence="1">
    <location>
        <begin position="428"/>
        <end position="451"/>
    </location>
</feature>
<accession>A0A5N3P3V8</accession>
<feature type="compositionally biased region" description="Basic and acidic residues" evidence="1">
    <location>
        <begin position="454"/>
        <end position="468"/>
    </location>
</feature>
<dbReference type="InterPro" id="IPR038610">
    <property type="entry name" value="FliK-like_C_sf"/>
</dbReference>
<dbReference type="CDD" id="cd17470">
    <property type="entry name" value="T3SS_Flik_C"/>
    <property type="match status" value="1"/>
</dbReference>
<dbReference type="OrthoDB" id="7676733at2"/>
<reference evidence="3 4" key="1">
    <citation type="journal article" date="2019" name="Microorganisms">
        <title>Genome Insights into the Novel Species Microvirga brassicacearum, a Rapeseed Endophyte with Biotechnological Potential.</title>
        <authorList>
            <person name="Jimenez-Gomez A."/>
            <person name="Saati-Santamaria Z."/>
            <person name="Igual J.M."/>
            <person name="Rivas R."/>
            <person name="Mateos P.F."/>
            <person name="Garcia-Fraile P."/>
        </authorList>
    </citation>
    <scope>NUCLEOTIDE SEQUENCE [LARGE SCALE GENOMIC DNA]</scope>
    <source>
        <strain evidence="3 4">CDVBN77</strain>
    </source>
</reference>
<feature type="domain" description="Flagellar hook-length control protein-like C-terminal" evidence="2">
    <location>
        <begin position="354"/>
        <end position="419"/>
    </location>
</feature>
<proteinExistence type="predicted"/>
<feature type="region of interest" description="Disordered" evidence="1">
    <location>
        <begin position="261"/>
        <end position="304"/>
    </location>
</feature>
<dbReference type="Gene3D" id="3.30.750.140">
    <property type="match status" value="1"/>
</dbReference>
<keyword evidence="4" id="KW-1185">Reference proteome</keyword>
<dbReference type="Proteomes" id="UP000325684">
    <property type="component" value="Unassembled WGS sequence"/>
</dbReference>
<dbReference type="AlphaFoldDB" id="A0A5N3P3V8"/>
<dbReference type="EMBL" id="VCMV01000077">
    <property type="protein sequence ID" value="KAB0264331.1"/>
    <property type="molecule type" value="Genomic_DNA"/>
</dbReference>
<organism evidence="3 4">
    <name type="scientific">Microvirga brassicacearum</name>
    <dbReference type="NCBI Taxonomy" id="2580413"/>
    <lineage>
        <taxon>Bacteria</taxon>
        <taxon>Pseudomonadati</taxon>
        <taxon>Pseudomonadota</taxon>
        <taxon>Alphaproteobacteria</taxon>
        <taxon>Hyphomicrobiales</taxon>
        <taxon>Methylobacteriaceae</taxon>
        <taxon>Microvirga</taxon>
    </lineage>
</organism>
<feature type="region of interest" description="Disordered" evidence="1">
    <location>
        <begin position="418"/>
        <end position="487"/>
    </location>
</feature>
<gene>
    <name evidence="3" type="ORF">FEZ63_23820</name>
</gene>
<feature type="region of interest" description="Disordered" evidence="1">
    <location>
        <begin position="1"/>
        <end position="73"/>
    </location>
</feature>
<protein>
    <recommendedName>
        <fullName evidence="2">Flagellar hook-length control protein-like C-terminal domain-containing protein</fullName>
    </recommendedName>
</protein>
<evidence type="ECO:0000256" key="1">
    <source>
        <dbReference type="SAM" id="MobiDB-lite"/>
    </source>
</evidence>
<comment type="caution">
    <text evidence="3">The sequence shown here is derived from an EMBL/GenBank/DDBJ whole genome shotgun (WGS) entry which is preliminary data.</text>
</comment>
<evidence type="ECO:0000313" key="3">
    <source>
        <dbReference type="EMBL" id="KAB0264331.1"/>
    </source>
</evidence>
<sequence length="487" mass="50629">MSKLDMMLQNVVRRTDSQSAASSSSNGPDAEVGAATRDTFGAVLSGLSGKDQGGDGSTHGPGATHAFGGRGGPQEAAITVETSEGSSTESLTLQAPEQSGTDRLVGELLKAVLVDNGAGPNQSQPVPAASSATQTVLSELLPQIADRASGIQNQTSGTTNVTTVRSGIQLPGLMPDQERALNSSGAALNVIVRHQEAHFRPIVEGFTTKPVSENMNLNTGPSVAEGGSDEAFASVVSRGDAKQINTAEPLDIGLELSRSDAVSPKASASPPEARFIQSAANPPGHAMESSAKAEAAAKSDGPPSLAPAMLERIAGAIVDEAKPVASSLGRSLPADGVAFVATARASEAVVRLLNIQLHPADLGLVTIKLKLSGDNLQMDVQVSNEETARMLKHDSERLTTLLRASGYRTEAINIHSGQTESVQLDPVQSQRQQSLGQSQQEAFQQGASQQGRPQRGEERHENDRKDDSGEMAGERSSINRSADGVYL</sequence>
<evidence type="ECO:0000259" key="2">
    <source>
        <dbReference type="Pfam" id="PF02120"/>
    </source>
</evidence>
<evidence type="ECO:0000313" key="4">
    <source>
        <dbReference type="Proteomes" id="UP000325684"/>
    </source>
</evidence>
<name>A0A5N3P3V8_9HYPH</name>
<feature type="compositionally biased region" description="Low complexity" evidence="1">
    <location>
        <begin position="288"/>
        <end position="299"/>
    </location>
</feature>
<dbReference type="InterPro" id="IPR021136">
    <property type="entry name" value="Flagellar_hook_control-like_C"/>
</dbReference>